<feature type="compositionally biased region" description="Pro residues" evidence="8">
    <location>
        <begin position="72"/>
        <end position="85"/>
    </location>
</feature>
<feature type="region of interest" description="Disordered" evidence="8">
    <location>
        <begin position="631"/>
        <end position="782"/>
    </location>
</feature>
<feature type="compositionally biased region" description="Basic residues" evidence="8">
    <location>
        <begin position="139"/>
        <end position="153"/>
    </location>
</feature>
<feature type="compositionally biased region" description="Low complexity" evidence="8">
    <location>
        <begin position="33"/>
        <end position="44"/>
    </location>
</feature>
<dbReference type="EMBL" id="JAADJZ010000024">
    <property type="protein sequence ID" value="KAF2867167.1"/>
    <property type="molecule type" value="Genomic_DNA"/>
</dbReference>
<feature type="region of interest" description="Disordered" evidence="8">
    <location>
        <begin position="587"/>
        <end position="607"/>
    </location>
</feature>
<feature type="compositionally biased region" description="Low complexity" evidence="8">
    <location>
        <begin position="709"/>
        <end position="721"/>
    </location>
</feature>
<reference evidence="12 13" key="1">
    <citation type="submission" date="2020-01" db="EMBL/GenBank/DDBJ databases">
        <authorList>
            <consortium name="DOE Joint Genome Institute"/>
            <person name="Haridas S."/>
            <person name="Albert R."/>
            <person name="Binder M."/>
            <person name="Bloem J."/>
            <person name="Labutti K."/>
            <person name="Salamov A."/>
            <person name="Andreopoulos B."/>
            <person name="Baker S.E."/>
            <person name="Barry K."/>
            <person name="Bills G."/>
            <person name="Bluhm B.H."/>
            <person name="Cannon C."/>
            <person name="Castanera R."/>
            <person name="Culley D.E."/>
            <person name="Daum C."/>
            <person name="Ezra D."/>
            <person name="Gonzalez J.B."/>
            <person name="Henrissat B."/>
            <person name="Kuo A."/>
            <person name="Liang C."/>
            <person name="Lipzen A."/>
            <person name="Lutzoni F."/>
            <person name="Magnuson J."/>
            <person name="Mondo S."/>
            <person name="Nolan M."/>
            <person name="Ohm R."/>
            <person name="Pangilinan J."/>
            <person name="Park H.-J.H."/>
            <person name="Ramirez L."/>
            <person name="Alfaro M."/>
            <person name="Sun H."/>
            <person name="Tritt A."/>
            <person name="Yoshinaga Y."/>
            <person name="Zwiers L.-H.L."/>
            <person name="Turgeon B.G."/>
            <person name="Goodwin S.B."/>
            <person name="Spatafora J.W."/>
            <person name="Crous P.W."/>
            <person name="Grigoriev I.V."/>
        </authorList>
    </citation>
    <scope>NUCLEOTIDE SEQUENCE [LARGE SCALE GENOMIC DNA]</scope>
    <source>
        <strain evidence="12 13">CBS 611.86</strain>
    </source>
</reference>
<feature type="compositionally biased region" description="Polar residues" evidence="8">
    <location>
        <begin position="1"/>
        <end position="27"/>
    </location>
</feature>
<sequence length="831" mass="91729">MAGRNTSPTSIASTLSNITVPTNQPSEARSFHSASPPMSTPPTSLGDETSILSDTTKMDQMLQVQEEVSTPHVPPQAQPAPPSTPAVPSSESRRPARSSRKSVTTYNVQILAGTAIHTPTKYLQKHHGNVLHGPINSVRQKHTATPPKKRTPRLKRESVDSDDAAEAQLATEAAQAAQRRTSARFDLRKEVLRNSTVVGEPESSGRDTSQTTLRRSASDSRLGRSSQSRLPSPKRPRTSKDAELAGAADTEEEEDIKPKKKQWMNQGLYVGQDRDFDARLSESQNRAKKRASKKGEGTVLPLPMFAGERMLDAEVKTAFRNFRLPFDTYHPLPRKVKVDGWVKLHKNRFIGEASALWKRDKQDSSQCYCTPEDGCGEACHNRIMAYECDSTNCRLPADECGNRPFAQLKQRSKGNGYDYGVEVLETEDRGFGVRAMRTFEPHQIIVEYAGEIITQNECERRMKQVYKKDKCYYLMSFDNKMIIDATRGTIARFVNHSCEPNCEMIKWTVSGEPRMALFAGSRGIMTGDELTYDYNFDPFSSKNIQECRCGAKNCRGVLGPKPKKPPLQEEKPTTSLLAGAKRKFQEVFGSGKRSESAPNSPKKRKGVPYMANSALTKLQNAQAETTAVRQKAEQEAARAAAQKNDRKNRLMQRGASTVTITSRRSAVVRRGTRAYTPNLTSTRKTTVNLKRSAPPKPGALKSIKKSLLKRASASASAKRGIPPNPKREADTTPDRDMLPSDSEQVSASDADDDDDDDDDDSMAFPDSDDEYNDEQQEREQELAREFAAVKASAKKRGAGAAMGAMAAAAAAARGLQKTGAGVKKGFARFRR</sequence>
<dbReference type="GO" id="GO:0005694">
    <property type="term" value="C:chromosome"/>
    <property type="evidence" value="ECO:0007669"/>
    <property type="project" value="UniProtKB-SubCell"/>
</dbReference>
<dbReference type="Pfam" id="PF00856">
    <property type="entry name" value="SET"/>
    <property type="match status" value="1"/>
</dbReference>
<comment type="subcellular location">
    <subcellularLocation>
        <location evidence="2">Chromosome</location>
    </subcellularLocation>
    <subcellularLocation>
        <location evidence="1">Nucleus</location>
    </subcellularLocation>
</comment>
<evidence type="ECO:0000256" key="6">
    <source>
        <dbReference type="ARBA" id="ARBA00022691"/>
    </source>
</evidence>
<proteinExistence type="predicted"/>
<dbReference type="InterPro" id="IPR050777">
    <property type="entry name" value="SET2_Histone-Lys_MeTrsfase"/>
</dbReference>
<protein>
    <recommendedName>
        <fullName evidence="14">SET domain-containing protein</fullName>
    </recommendedName>
</protein>
<evidence type="ECO:0000256" key="1">
    <source>
        <dbReference type="ARBA" id="ARBA00004123"/>
    </source>
</evidence>
<feature type="compositionally biased region" description="Low complexity" evidence="8">
    <location>
        <begin position="166"/>
        <end position="177"/>
    </location>
</feature>
<keyword evidence="5" id="KW-0808">Transferase</keyword>
<gene>
    <name evidence="12" type="ORF">BDV95DRAFT_185746</name>
</gene>
<feature type="domain" description="AWS" evidence="11">
    <location>
        <begin position="362"/>
        <end position="409"/>
    </location>
</feature>
<dbReference type="GO" id="GO:0032259">
    <property type="term" value="P:methylation"/>
    <property type="evidence" value="ECO:0007669"/>
    <property type="project" value="UniProtKB-KW"/>
</dbReference>
<feature type="domain" description="SET" evidence="9">
    <location>
        <begin position="419"/>
        <end position="535"/>
    </location>
</feature>
<feature type="domain" description="Post-SET" evidence="10">
    <location>
        <begin position="543"/>
        <end position="559"/>
    </location>
</feature>
<dbReference type="SMART" id="SM00508">
    <property type="entry name" value="PostSET"/>
    <property type="match status" value="1"/>
</dbReference>
<dbReference type="FunFam" id="2.170.270.10:FF:000037">
    <property type="entry name" value="Histone-lysine N-methyltransferase"/>
    <property type="match status" value="1"/>
</dbReference>
<feature type="compositionally biased region" description="Polar residues" evidence="8">
    <location>
        <begin position="206"/>
        <end position="215"/>
    </location>
</feature>
<dbReference type="OrthoDB" id="422362at2759"/>
<feature type="compositionally biased region" description="Acidic residues" evidence="8">
    <location>
        <begin position="749"/>
        <end position="774"/>
    </location>
</feature>
<keyword evidence="3" id="KW-0158">Chromosome</keyword>
<feature type="region of interest" description="Disordered" evidence="8">
    <location>
        <begin position="131"/>
        <end position="177"/>
    </location>
</feature>
<dbReference type="GO" id="GO:0042054">
    <property type="term" value="F:histone methyltransferase activity"/>
    <property type="evidence" value="ECO:0007669"/>
    <property type="project" value="InterPro"/>
</dbReference>
<dbReference type="InterPro" id="IPR046341">
    <property type="entry name" value="SET_dom_sf"/>
</dbReference>
<evidence type="ECO:0000256" key="2">
    <source>
        <dbReference type="ARBA" id="ARBA00004286"/>
    </source>
</evidence>
<evidence type="ECO:0000256" key="5">
    <source>
        <dbReference type="ARBA" id="ARBA00022679"/>
    </source>
</evidence>
<dbReference type="PROSITE" id="PS50868">
    <property type="entry name" value="POST_SET"/>
    <property type="match status" value="1"/>
</dbReference>
<evidence type="ECO:0000313" key="12">
    <source>
        <dbReference type="EMBL" id="KAF2867167.1"/>
    </source>
</evidence>
<feature type="compositionally biased region" description="Polar residues" evidence="8">
    <location>
        <begin position="675"/>
        <end position="689"/>
    </location>
</feature>
<accession>A0A7C8I8Q2</accession>
<dbReference type="Pfam" id="PF17907">
    <property type="entry name" value="AWS"/>
    <property type="match status" value="1"/>
</dbReference>
<evidence type="ECO:0000259" key="11">
    <source>
        <dbReference type="PROSITE" id="PS51215"/>
    </source>
</evidence>
<dbReference type="InterPro" id="IPR006560">
    <property type="entry name" value="AWS_dom"/>
</dbReference>
<evidence type="ECO:0000259" key="10">
    <source>
        <dbReference type="PROSITE" id="PS50868"/>
    </source>
</evidence>
<keyword evidence="13" id="KW-1185">Reference proteome</keyword>
<dbReference type="GO" id="GO:0005634">
    <property type="term" value="C:nucleus"/>
    <property type="evidence" value="ECO:0007669"/>
    <property type="project" value="UniProtKB-SubCell"/>
</dbReference>
<dbReference type="PROSITE" id="PS51215">
    <property type="entry name" value="AWS"/>
    <property type="match status" value="1"/>
</dbReference>
<dbReference type="PROSITE" id="PS50280">
    <property type="entry name" value="SET"/>
    <property type="match status" value="1"/>
</dbReference>
<feature type="region of interest" description="Disordered" evidence="8">
    <location>
        <begin position="1"/>
        <end position="103"/>
    </location>
</feature>
<feature type="compositionally biased region" description="Polar residues" evidence="8">
    <location>
        <begin position="654"/>
        <end position="664"/>
    </location>
</feature>
<keyword evidence="7" id="KW-0539">Nucleus</keyword>
<feature type="region of interest" description="Disordered" evidence="8">
    <location>
        <begin position="196"/>
        <end position="264"/>
    </location>
</feature>
<evidence type="ECO:0000256" key="7">
    <source>
        <dbReference type="ARBA" id="ARBA00023242"/>
    </source>
</evidence>
<dbReference type="InterPro" id="IPR003616">
    <property type="entry name" value="Post-SET_dom"/>
</dbReference>
<evidence type="ECO:0000256" key="4">
    <source>
        <dbReference type="ARBA" id="ARBA00022603"/>
    </source>
</evidence>
<dbReference type="SUPFAM" id="SSF82199">
    <property type="entry name" value="SET domain"/>
    <property type="match status" value="1"/>
</dbReference>
<evidence type="ECO:0008006" key="14">
    <source>
        <dbReference type="Google" id="ProtNLM"/>
    </source>
</evidence>
<comment type="caution">
    <text evidence="12">The sequence shown here is derived from an EMBL/GenBank/DDBJ whole genome shotgun (WGS) entry which is preliminary data.</text>
</comment>
<evidence type="ECO:0000256" key="8">
    <source>
        <dbReference type="SAM" id="MobiDB-lite"/>
    </source>
</evidence>
<dbReference type="Gene3D" id="2.170.270.10">
    <property type="entry name" value="SET domain"/>
    <property type="match status" value="1"/>
</dbReference>
<name>A0A7C8I8Q2_9PLEO</name>
<evidence type="ECO:0000313" key="13">
    <source>
        <dbReference type="Proteomes" id="UP000481861"/>
    </source>
</evidence>
<dbReference type="Proteomes" id="UP000481861">
    <property type="component" value="Unassembled WGS sequence"/>
</dbReference>
<organism evidence="12 13">
    <name type="scientific">Massariosphaeria phaeospora</name>
    <dbReference type="NCBI Taxonomy" id="100035"/>
    <lineage>
        <taxon>Eukaryota</taxon>
        <taxon>Fungi</taxon>
        <taxon>Dikarya</taxon>
        <taxon>Ascomycota</taxon>
        <taxon>Pezizomycotina</taxon>
        <taxon>Dothideomycetes</taxon>
        <taxon>Pleosporomycetidae</taxon>
        <taxon>Pleosporales</taxon>
        <taxon>Pleosporales incertae sedis</taxon>
        <taxon>Massariosphaeria</taxon>
    </lineage>
</organism>
<dbReference type="SMART" id="SM00317">
    <property type="entry name" value="SET"/>
    <property type="match status" value="1"/>
</dbReference>
<feature type="compositionally biased region" description="Polar residues" evidence="8">
    <location>
        <begin position="46"/>
        <end position="55"/>
    </location>
</feature>
<dbReference type="PANTHER" id="PTHR22884">
    <property type="entry name" value="SET DOMAIN PROTEINS"/>
    <property type="match status" value="1"/>
</dbReference>
<keyword evidence="4" id="KW-0489">Methyltransferase</keyword>
<keyword evidence="6" id="KW-0949">S-adenosyl-L-methionine</keyword>
<evidence type="ECO:0000256" key="3">
    <source>
        <dbReference type="ARBA" id="ARBA00022454"/>
    </source>
</evidence>
<dbReference type="InterPro" id="IPR001214">
    <property type="entry name" value="SET_dom"/>
</dbReference>
<dbReference type="SMART" id="SM00570">
    <property type="entry name" value="AWS"/>
    <property type="match status" value="1"/>
</dbReference>
<feature type="compositionally biased region" description="Basic and acidic residues" evidence="8">
    <location>
        <begin position="725"/>
        <end position="738"/>
    </location>
</feature>
<dbReference type="AlphaFoldDB" id="A0A7C8I8Q2"/>
<evidence type="ECO:0000259" key="9">
    <source>
        <dbReference type="PROSITE" id="PS50280"/>
    </source>
</evidence>